<dbReference type="Gramene" id="OPUNC06G11380.1">
    <property type="protein sequence ID" value="OPUNC06G11380.1"/>
    <property type="gene ID" value="OPUNC06G11380"/>
</dbReference>
<name>A0A0E0LAR3_ORYPU</name>
<evidence type="ECO:0000256" key="1">
    <source>
        <dbReference type="SAM" id="MobiDB-lite"/>
    </source>
</evidence>
<dbReference type="HOGENOM" id="CLU_158244_1_0_1"/>
<proteinExistence type="predicted"/>
<accession>A0A0E0LAR3</accession>
<dbReference type="Proteomes" id="UP000026962">
    <property type="component" value="Chromosome 6"/>
</dbReference>
<organism evidence="2">
    <name type="scientific">Oryza punctata</name>
    <name type="common">Red rice</name>
    <dbReference type="NCBI Taxonomy" id="4537"/>
    <lineage>
        <taxon>Eukaryota</taxon>
        <taxon>Viridiplantae</taxon>
        <taxon>Streptophyta</taxon>
        <taxon>Embryophyta</taxon>
        <taxon>Tracheophyta</taxon>
        <taxon>Spermatophyta</taxon>
        <taxon>Magnoliopsida</taxon>
        <taxon>Liliopsida</taxon>
        <taxon>Poales</taxon>
        <taxon>Poaceae</taxon>
        <taxon>BOP clade</taxon>
        <taxon>Oryzoideae</taxon>
        <taxon>Oryzeae</taxon>
        <taxon>Oryzinae</taxon>
        <taxon>Oryza</taxon>
    </lineage>
</organism>
<evidence type="ECO:0000313" key="3">
    <source>
        <dbReference type="Proteomes" id="UP000026962"/>
    </source>
</evidence>
<sequence>MKKTLSADDDQCGRRGCRCTDSDENDESGEAAGRHSCSSMSMQQRESTGDEAMLRRASLSITTTNGGRPRAATLQPEGQRSGNPKLDDVDACSMTIGCRSCCSRTLERVIKPKVRKDRR</sequence>
<feature type="region of interest" description="Disordered" evidence="1">
    <location>
        <begin position="1"/>
        <end position="86"/>
    </location>
</feature>
<protein>
    <submittedName>
        <fullName evidence="2">Uncharacterized protein</fullName>
    </submittedName>
</protein>
<dbReference type="AlphaFoldDB" id="A0A0E0LAR3"/>
<keyword evidence="3" id="KW-1185">Reference proteome</keyword>
<dbReference type="EnsemblPlants" id="OPUNC06G11380.1">
    <property type="protein sequence ID" value="OPUNC06G11380.1"/>
    <property type="gene ID" value="OPUNC06G11380"/>
</dbReference>
<reference evidence="2" key="2">
    <citation type="submission" date="2018-05" db="EMBL/GenBank/DDBJ databases">
        <title>OpunRS2 (Oryza punctata Reference Sequence Version 2).</title>
        <authorList>
            <person name="Zhang J."/>
            <person name="Kudrna D."/>
            <person name="Lee S."/>
            <person name="Talag J."/>
            <person name="Welchert J."/>
            <person name="Wing R.A."/>
        </authorList>
    </citation>
    <scope>NUCLEOTIDE SEQUENCE [LARGE SCALE GENOMIC DNA]</scope>
</reference>
<reference evidence="2" key="1">
    <citation type="submission" date="2015-04" db="UniProtKB">
        <authorList>
            <consortium name="EnsemblPlants"/>
        </authorList>
    </citation>
    <scope>IDENTIFICATION</scope>
</reference>
<evidence type="ECO:0000313" key="2">
    <source>
        <dbReference type="EnsemblPlants" id="OPUNC06G11380.1"/>
    </source>
</evidence>
<feature type="compositionally biased region" description="Polar residues" evidence="1">
    <location>
        <begin position="36"/>
        <end position="46"/>
    </location>
</feature>